<protein>
    <recommendedName>
        <fullName evidence="4">Nudix hydrolase domain-containing protein</fullName>
    </recommendedName>
</protein>
<dbReference type="Proteomes" id="UP000231480">
    <property type="component" value="Unassembled WGS sequence"/>
</dbReference>
<evidence type="ECO:0000256" key="2">
    <source>
        <dbReference type="ARBA" id="ARBA00022801"/>
    </source>
</evidence>
<dbReference type="GO" id="GO:0016787">
    <property type="term" value="F:hydrolase activity"/>
    <property type="evidence" value="ECO:0007669"/>
    <property type="project" value="UniProtKB-KW"/>
</dbReference>
<keyword evidence="2 3" id="KW-0378">Hydrolase</keyword>
<feature type="domain" description="Nudix hydrolase" evidence="4">
    <location>
        <begin position="20"/>
        <end position="155"/>
    </location>
</feature>
<dbReference type="PRINTS" id="PR00502">
    <property type="entry name" value="NUDIXFAMILY"/>
</dbReference>
<evidence type="ECO:0000313" key="5">
    <source>
        <dbReference type="EMBL" id="PIP17142.1"/>
    </source>
</evidence>
<sequence>MIECTSITGAKKSFPKDRLNLRVSVYGLAMDQGKILLVGSRHNPNLFPPGGGVETGETLHEALSREIEEETGLEVEIKKFVDFKETFFYYDPLDAAFHNFAFFYLCRPKFTNLIANDQIKDADAENPRWVDIKTLKKEQLNTPADELFDYITNYKEEE</sequence>
<dbReference type="Pfam" id="PF00293">
    <property type="entry name" value="NUDIX"/>
    <property type="match status" value="1"/>
</dbReference>
<dbReference type="InterPro" id="IPR020084">
    <property type="entry name" value="NUDIX_hydrolase_CS"/>
</dbReference>
<dbReference type="PANTHER" id="PTHR43046:SF14">
    <property type="entry name" value="MUTT_NUDIX FAMILY PROTEIN"/>
    <property type="match status" value="1"/>
</dbReference>
<dbReference type="EMBL" id="PCRH01000034">
    <property type="protein sequence ID" value="PIP17142.1"/>
    <property type="molecule type" value="Genomic_DNA"/>
</dbReference>
<gene>
    <name evidence="5" type="ORF">COX44_01525</name>
</gene>
<accession>A0A2G9YD84</accession>
<evidence type="ECO:0000313" key="6">
    <source>
        <dbReference type="Proteomes" id="UP000231480"/>
    </source>
</evidence>
<proteinExistence type="inferred from homology"/>
<evidence type="ECO:0000259" key="4">
    <source>
        <dbReference type="PROSITE" id="PS51462"/>
    </source>
</evidence>
<comment type="cofactor">
    <cofactor evidence="1">
        <name>Mg(2+)</name>
        <dbReference type="ChEBI" id="CHEBI:18420"/>
    </cofactor>
</comment>
<comment type="caution">
    <text evidence="5">The sequence shown here is derived from an EMBL/GenBank/DDBJ whole genome shotgun (WGS) entry which is preliminary data.</text>
</comment>
<dbReference type="AlphaFoldDB" id="A0A2G9YD84"/>
<dbReference type="PROSITE" id="PS51462">
    <property type="entry name" value="NUDIX"/>
    <property type="match status" value="1"/>
</dbReference>
<dbReference type="PROSITE" id="PS00893">
    <property type="entry name" value="NUDIX_BOX"/>
    <property type="match status" value="1"/>
</dbReference>
<dbReference type="InterPro" id="IPR015797">
    <property type="entry name" value="NUDIX_hydrolase-like_dom_sf"/>
</dbReference>
<dbReference type="InterPro" id="IPR000086">
    <property type="entry name" value="NUDIX_hydrolase_dom"/>
</dbReference>
<organism evidence="5 6">
    <name type="scientific">Candidatus Portnoybacteria bacterium CG23_combo_of_CG06-09_8_20_14_all_37_13</name>
    <dbReference type="NCBI Taxonomy" id="1974819"/>
    <lineage>
        <taxon>Bacteria</taxon>
        <taxon>Candidatus Portnoyibacteriota</taxon>
    </lineage>
</organism>
<evidence type="ECO:0000256" key="3">
    <source>
        <dbReference type="RuleBase" id="RU003476"/>
    </source>
</evidence>
<name>A0A2G9YD84_9BACT</name>
<evidence type="ECO:0000256" key="1">
    <source>
        <dbReference type="ARBA" id="ARBA00001946"/>
    </source>
</evidence>
<dbReference type="InterPro" id="IPR020476">
    <property type="entry name" value="Nudix_hydrolase"/>
</dbReference>
<dbReference type="PANTHER" id="PTHR43046">
    <property type="entry name" value="GDP-MANNOSE MANNOSYL HYDROLASE"/>
    <property type="match status" value="1"/>
</dbReference>
<dbReference type="SUPFAM" id="SSF55811">
    <property type="entry name" value="Nudix"/>
    <property type="match status" value="1"/>
</dbReference>
<dbReference type="Gene3D" id="3.90.79.10">
    <property type="entry name" value="Nucleoside Triphosphate Pyrophosphohydrolase"/>
    <property type="match status" value="1"/>
</dbReference>
<reference evidence="5 6" key="1">
    <citation type="submission" date="2017-09" db="EMBL/GenBank/DDBJ databases">
        <title>Depth-based differentiation of microbial function through sediment-hosted aquifers and enrichment of novel symbionts in the deep terrestrial subsurface.</title>
        <authorList>
            <person name="Probst A.J."/>
            <person name="Ladd B."/>
            <person name="Jarett J.K."/>
            <person name="Geller-Mcgrath D.E."/>
            <person name="Sieber C.M."/>
            <person name="Emerson J.B."/>
            <person name="Anantharaman K."/>
            <person name="Thomas B.C."/>
            <person name="Malmstrom R."/>
            <person name="Stieglmeier M."/>
            <person name="Klingl A."/>
            <person name="Woyke T."/>
            <person name="Ryan C.M."/>
            <person name="Banfield J.F."/>
        </authorList>
    </citation>
    <scope>NUCLEOTIDE SEQUENCE [LARGE SCALE GENOMIC DNA]</scope>
    <source>
        <strain evidence="5">CG23_combo_of_CG06-09_8_20_14_all_37_13</strain>
    </source>
</reference>
<comment type="similarity">
    <text evidence="3">Belongs to the Nudix hydrolase family.</text>
</comment>